<keyword evidence="3" id="KW-0804">Transcription</keyword>
<dbReference type="Pfam" id="PF01022">
    <property type="entry name" value="HTH_5"/>
    <property type="match status" value="1"/>
</dbReference>
<organism evidence="5 6">
    <name type="scientific">Maritalea porphyrae</name>
    <dbReference type="NCBI Taxonomy" id="880732"/>
    <lineage>
        <taxon>Bacteria</taxon>
        <taxon>Pseudomonadati</taxon>
        <taxon>Pseudomonadota</taxon>
        <taxon>Alphaproteobacteria</taxon>
        <taxon>Hyphomicrobiales</taxon>
        <taxon>Devosiaceae</taxon>
        <taxon>Maritalea</taxon>
    </lineage>
</organism>
<dbReference type="InterPro" id="IPR011991">
    <property type="entry name" value="ArsR-like_HTH"/>
</dbReference>
<dbReference type="PANTHER" id="PTHR33154:SF15">
    <property type="entry name" value="REGULATORY PROTEIN ARSR"/>
    <property type="match status" value="1"/>
</dbReference>
<proteinExistence type="predicted"/>
<evidence type="ECO:0000256" key="2">
    <source>
        <dbReference type="ARBA" id="ARBA00023125"/>
    </source>
</evidence>
<evidence type="ECO:0000256" key="3">
    <source>
        <dbReference type="ARBA" id="ARBA00023163"/>
    </source>
</evidence>
<dbReference type="CDD" id="cd00090">
    <property type="entry name" value="HTH_ARSR"/>
    <property type="match status" value="1"/>
</dbReference>
<keyword evidence="6" id="KW-1185">Reference proteome</keyword>
<feature type="domain" description="HTH arsR-type" evidence="4">
    <location>
        <begin position="3"/>
        <end position="101"/>
    </location>
</feature>
<reference evidence="5" key="1">
    <citation type="journal article" date="2014" name="Int. J. Syst. Evol. Microbiol.">
        <title>Complete genome of a new Firmicutes species belonging to the dominant human colonic microbiota ('Ruminococcus bicirculans') reveals two chromosomes and a selective capacity to utilize plant glucans.</title>
        <authorList>
            <consortium name="NISC Comparative Sequencing Program"/>
            <person name="Wegmann U."/>
            <person name="Louis P."/>
            <person name="Goesmann A."/>
            <person name="Henrissat B."/>
            <person name="Duncan S.H."/>
            <person name="Flint H.J."/>
        </authorList>
    </citation>
    <scope>NUCLEOTIDE SEQUENCE</scope>
    <source>
        <strain evidence="5">NBRC 107169</strain>
    </source>
</reference>
<accession>A0ABQ5UUM3</accession>
<dbReference type="InterPro" id="IPR036390">
    <property type="entry name" value="WH_DNA-bd_sf"/>
</dbReference>
<evidence type="ECO:0000259" key="4">
    <source>
        <dbReference type="PROSITE" id="PS50987"/>
    </source>
</evidence>
<dbReference type="PRINTS" id="PR00778">
    <property type="entry name" value="HTHARSR"/>
</dbReference>
<evidence type="ECO:0000313" key="6">
    <source>
        <dbReference type="Proteomes" id="UP001161405"/>
    </source>
</evidence>
<dbReference type="Proteomes" id="UP001161405">
    <property type="component" value="Unassembled WGS sequence"/>
</dbReference>
<dbReference type="RefSeq" id="WP_284364719.1">
    <property type="nucleotide sequence ID" value="NZ_BSNI01000002.1"/>
</dbReference>
<dbReference type="PROSITE" id="PS50987">
    <property type="entry name" value="HTH_ARSR_2"/>
    <property type="match status" value="1"/>
</dbReference>
<dbReference type="SUPFAM" id="SSF46785">
    <property type="entry name" value="Winged helix' DNA-binding domain"/>
    <property type="match status" value="1"/>
</dbReference>
<dbReference type="SMART" id="SM00418">
    <property type="entry name" value="HTH_ARSR"/>
    <property type="match status" value="1"/>
</dbReference>
<name>A0ABQ5UUM3_9HYPH</name>
<dbReference type="InterPro" id="IPR036388">
    <property type="entry name" value="WH-like_DNA-bd_sf"/>
</dbReference>
<dbReference type="PANTHER" id="PTHR33154">
    <property type="entry name" value="TRANSCRIPTIONAL REGULATOR, ARSR FAMILY"/>
    <property type="match status" value="1"/>
</dbReference>
<reference evidence="5" key="2">
    <citation type="submission" date="2023-01" db="EMBL/GenBank/DDBJ databases">
        <title>Draft genome sequence of Maritalea porphyrae strain NBRC 107169.</title>
        <authorList>
            <person name="Sun Q."/>
            <person name="Mori K."/>
        </authorList>
    </citation>
    <scope>NUCLEOTIDE SEQUENCE</scope>
    <source>
        <strain evidence="5">NBRC 107169</strain>
    </source>
</reference>
<dbReference type="InterPro" id="IPR001845">
    <property type="entry name" value="HTH_ArsR_DNA-bd_dom"/>
</dbReference>
<sequence length="107" mass="11607">MNEISPEDQQLAKAMRALSHPARLAILRYLSDISTPCCGDVMSCVDLAQSTVSQHLKVLLEAGLIERKGQGTKNCYSICSDKLSAVQSLFDRTVSPLTAKSLPQNAE</sequence>
<dbReference type="Gene3D" id="1.10.10.10">
    <property type="entry name" value="Winged helix-like DNA-binding domain superfamily/Winged helix DNA-binding domain"/>
    <property type="match status" value="1"/>
</dbReference>
<comment type="caution">
    <text evidence="5">The sequence shown here is derived from an EMBL/GenBank/DDBJ whole genome shotgun (WGS) entry which is preliminary data.</text>
</comment>
<gene>
    <name evidence="5" type="ORF">GCM10007879_23380</name>
</gene>
<keyword evidence="1" id="KW-0805">Transcription regulation</keyword>
<evidence type="ECO:0000256" key="1">
    <source>
        <dbReference type="ARBA" id="ARBA00023015"/>
    </source>
</evidence>
<dbReference type="NCBIfam" id="NF033788">
    <property type="entry name" value="HTH_metalloreg"/>
    <property type="match status" value="1"/>
</dbReference>
<evidence type="ECO:0000313" key="5">
    <source>
        <dbReference type="EMBL" id="GLQ18089.1"/>
    </source>
</evidence>
<dbReference type="InterPro" id="IPR051081">
    <property type="entry name" value="HTH_MetalResp_TranReg"/>
</dbReference>
<protein>
    <submittedName>
        <fullName evidence="5">Transcriptional regulator</fullName>
    </submittedName>
</protein>
<keyword evidence="2" id="KW-0238">DNA-binding</keyword>
<dbReference type="EMBL" id="BSNI01000002">
    <property type="protein sequence ID" value="GLQ18089.1"/>
    <property type="molecule type" value="Genomic_DNA"/>
</dbReference>